<dbReference type="SUPFAM" id="SSF141868">
    <property type="entry name" value="EAL domain-like"/>
    <property type="match status" value="1"/>
</dbReference>
<dbReference type="InterPro" id="IPR001610">
    <property type="entry name" value="PAC"/>
</dbReference>
<dbReference type="SUPFAM" id="SSF55785">
    <property type="entry name" value="PYP-like sensor domain (PAS domain)"/>
    <property type="match status" value="2"/>
</dbReference>
<dbReference type="Pfam" id="PF13185">
    <property type="entry name" value="GAF_2"/>
    <property type="match status" value="1"/>
</dbReference>
<dbReference type="SUPFAM" id="SSF55073">
    <property type="entry name" value="Nucleotide cyclase"/>
    <property type="match status" value="1"/>
</dbReference>
<dbReference type="PANTHER" id="PTHR44757:SF2">
    <property type="entry name" value="BIOFILM ARCHITECTURE MAINTENANCE PROTEIN MBAA"/>
    <property type="match status" value="1"/>
</dbReference>
<dbReference type="InterPro" id="IPR043128">
    <property type="entry name" value="Rev_trsase/Diguanyl_cyclase"/>
</dbReference>
<dbReference type="RefSeq" id="WP_211911642.1">
    <property type="nucleotide sequence ID" value="NZ_CP036498.1"/>
</dbReference>
<dbReference type="InterPro" id="IPR000700">
    <property type="entry name" value="PAS-assoc_C"/>
</dbReference>
<dbReference type="Gene3D" id="3.30.70.270">
    <property type="match status" value="1"/>
</dbReference>
<dbReference type="PROSITE" id="PS50113">
    <property type="entry name" value="PAC"/>
    <property type="match status" value="2"/>
</dbReference>
<dbReference type="Pfam" id="PF13426">
    <property type="entry name" value="PAS_9"/>
    <property type="match status" value="2"/>
</dbReference>
<dbReference type="Gene3D" id="3.30.450.20">
    <property type="entry name" value="PAS domain"/>
    <property type="match status" value="2"/>
</dbReference>
<dbReference type="InterPro" id="IPR000014">
    <property type="entry name" value="PAS"/>
</dbReference>
<dbReference type="EMBL" id="CP036498">
    <property type="protein sequence ID" value="QUS38106.1"/>
    <property type="molecule type" value="Genomic_DNA"/>
</dbReference>
<dbReference type="Gene3D" id="3.30.450.40">
    <property type="match status" value="1"/>
</dbReference>
<feature type="domain" description="PAC" evidence="2">
    <location>
        <begin position="209"/>
        <end position="261"/>
    </location>
</feature>
<feature type="domain" description="PAC" evidence="2">
    <location>
        <begin position="88"/>
        <end position="138"/>
    </location>
</feature>
<evidence type="ECO:0000313" key="5">
    <source>
        <dbReference type="EMBL" id="QUS38106.1"/>
    </source>
</evidence>
<dbReference type="PANTHER" id="PTHR44757">
    <property type="entry name" value="DIGUANYLATE CYCLASE DGCP"/>
    <property type="match status" value="1"/>
</dbReference>
<dbReference type="PIRSF" id="PIRSF005925">
    <property type="entry name" value="Dos"/>
    <property type="match status" value="1"/>
</dbReference>
<dbReference type="SMART" id="SM00086">
    <property type="entry name" value="PAC"/>
    <property type="match status" value="2"/>
</dbReference>
<dbReference type="CDD" id="cd01948">
    <property type="entry name" value="EAL"/>
    <property type="match status" value="1"/>
</dbReference>
<dbReference type="InterPro" id="IPR029016">
    <property type="entry name" value="GAF-like_dom_sf"/>
</dbReference>
<dbReference type="InterPro" id="IPR035965">
    <property type="entry name" value="PAS-like_dom_sf"/>
</dbReference>
<sequence>MTLVLVNESDTARSLLAGIEQATIAVVMINADNNVIHFNAAAENLWGYDRREVLGHNVNVLVPAGIRPHHDTYIARDRKTKDGRIVGQSREVKIERKDGSEVWGSLSISRVEVNGEVTYMGFVRDVTEDVKRREQVALLGLVVDKTNRAIYVACSDAKICYVNDAFTDMLGYTWADAAGCQPEELLVGPYTSPTTLKQLYHQIQTGGSAEQELLVYDKSGNEVWVLAALSAIHDDDGHLKYLVSMMTDITESKQLQSLQSYMLEALADEQPLRKVMDNLCRKVEKIAPDVVCSLTQIDSAGMLHRLGAPSLPKTHAKAMDGVIITHDFKSETCGLLNGEAVLVEDIASDPSWQSYSAVIVAAGLTACWINPIRAKDGRVIGTFTFYYREKRGPSRWHRSIVQACVHLGALAIEREEARNEISRLAYFDALTGLPNRTHMRQLMENAIAACPAGKNVAVMFVDLDHFKDVNDTLGHAVGDELLIAATRRLQATIRPGDVLSREGGDEFIVLMPNCTSDDAASVAGRITDVLSQPIQLANDKVSVTASAGISMYPDNARDLDGLLKYADSAMYKSKQAGRSTYRFFSSEMDRASDERLALSTALRAAISGEGLSLHYQPQIRARNGSLYGVEALARWHDPVLGDVPPSRFIPLAEECGLIEQIGIWSLREACRQMAEWRKAGLNVPSVSVNLSPINFENAELPALVSALIAENGLSPARLMLEVTESVVMSNHAIAIETMNKIRAAGIGLSMDDFGTGYSSLNRLAQLPVRELKIDRSFMRNIESEAGALAIATAVVRVGQSLNMTVVAEGVETEGQSQILTELGCDVIQGFLYSPALRAPDFEAWLAARHAERWMALVAECRDVRAQIVAEAEAADTTVA</sequence>
<dbReference type="CDD" id="cd00130">
    <property type="entry name" value="PAS"/>
    <property type="match status" value="2"/>
</dbReference>
<feature type="domain" description="PAS" evidence="1">
    <location>
        <begin position="11"/>
        <end position="63"/>
    </location>
</feature>
<proteinExistence type="predicted"/>
<dbReference type="InterPro" id="IPR000160">
    <property type="entry name" value="GGDEF_dom"/>
</dbReference>
<protein>
    <submittedName>
        <fullName evidence="5">EAL domain-containing protein</fullName>
    </submittedName>
</protein>
<dbReference type="SMART" id="SM00052">
    <property type="entry name" value="EAL"/>
    <property type="match status" value="1"/>
</dbReference>
<keyword evidence="6" id="KW-1185">Reference proteome</keyword>
<dbReference type="InterPro" id="IPR012226">
    <property type="entry name" value="Diguanyl_cyclase/Pdiesterase"/>
</dbReference>
<dbReference type="Proteomes" id="UP000682843">
    <property type="component" value="Chromosome"/>
</dbReference>
<gene>
    <name evidence="5" type="ORF">RPMA_03975</name>
</gene>
<feature type="domain" description="EAL" evidence="3">
    <location>
        <begin position="595"/>
        <end position="849"/>
    </location>
</feature>
<dbReference type="PROSITE" id="PS50883">
    <property type="entry name" value="EAL"/>
    <property type="match status" value="1"/>
</dbReference>
<dbReference type="NCBIfam" id="TIGR00229">
    <property type="entry name" value="sensory_box"/>
    <property type="match status" value="2"/>
</dbReference>
<dbReference type="InterPro" id="IPR001633">
    <property type="entry name" value="EAL_dom"/>
</dbReference>
<organism evidence="5 6">
    <name type="scientific">Tardiphaga alba</name>
    <dbReference type="NCBI Taxonomy" id="340268"/>
    <lineage>
        <taxon>Bacteria</taxon>
        <taxon>Pseudomonadati</taxon>
        <taxon>Pseudomonadota</taxon>
        <taxon>Alphaproteobacteria</taxon>
        <taxon>Hyphomicrobiales</taxon>
        <taxon>Nitrobacteraceae</taxon>
        <taxon>Tardiphaga</taxon>
    </lineage>
</organism>
<feature type="domain" description="PAS" evidence="1">
    <location>
        <begin position="135"/>
        <end position="206"/>
    </location>
</feature>
<dbReference type="Pfam" id="PF00563">
    <property type="entry name" value="EAL"/>
    <property type="match status" value="1"/>
</dbReference>
<dbReference type="SMART" id="SM00267">
    <property type="entry name" value="GGDEF"/>
    <property type="match status" value="1"/>
</dbReference>
<accession>A0ABX8A4A9</accession>
<dbReference type="InterPro" id="IPR035919">
    <property type="entry name" value="EAL_sf"/>
</dbReference>
<evidence type="ECO:0000259" key="4">
    <source>
        <dbReference type="PROSITE" id="PS50887"/>
    </source>
</evidence>
<dbReference type="InterPro" id="IPR003018">
    <property type="entry name" value="GAF"/>
</dbReference>
<dbReference type="SUPFAM" id="SSF55781">
    <property type="entry name" value="GAF domain-like"/>
    <property type="match status" value="1"/>
</dbReference>
<dbReference type="Pfam" id="PF00990">
    <property type="entry name" value="GGDEF"/>
    <property type="match status" value="1"/>
</dbReference>
<name>A0ABX8A4A9_9BRAD</name>
<evidence type="ECO:0000313" key="6">
    <source>
        <dbReference type="Proteomes" id="UP000682843"/>
    </source>
</evidence>
<evidence type="ECO:0000259" key="1">
    <source>
        <dbReference type="PROSITE" id="PS50112"/>
    </source>
</evidence>
<dbReference type="NCBIfam" id="TIGR00254">
    <property type="entry name" value="GGDEF"/>
    <property type="match status" value="1"/>
</dbReference>
<evidence type="ECO:0000259" key="2">
    <source>
        <dbReference type="PROSITE" id="PS50113"/>
    </source>
</evidence>
<dbReference type="InterPro" id="IPR052155">
    <property type="entry name" value="Biofilm_reg_signaling"/>
</dbReference>
<evidence type="ECO:0000259" key="3">
    <source>
        <dbReference type="PROSITE" id="PS50883"/>
    </source>
</evidence>
<dbReference type="PROSITE" id="PS50112">
    <property type="entry name" value="PAS"/>
    <property type="match status" value="2"/>
</dbReference>
<feature type="domain" description="GGDEF" evidence="4">
    <location>
        <begin position="454"/>
        <end position="586"/>
    </location>
</feature>
<dbReference type="SMART" id="SM00091">
    <property type="entry name" value="PAS"/>
    <property type="match status" value="2"/>
</dbReference>
<dbReference type="Gene3D" id="3.20.20.450">
    <property type="entry name" value="EAL domain"/>
    <property type="match status" value="1"/>
</dbReference>
<dbReference type="InterPro" id="IPR029787">
    <property type="entry name" value="Nucleotide_cyclase"/>
</dbReference>
<reference evidence="5 6" key="1">
    <citation type="submission" date="2019-02" db="EMBL/GenBank/DDBJ databases">
        <title>Emended description of the genus Rhodopseudomonas and description of Rhodopseudomonas albus sp. nov., a non-phototrophic, heavy-metal-tolerant bacterium isolated from garden soil.</title>
        <authorList>
            <person name="Bao Z."/>
            <person name="Cao W.W."/>
            <person name="Sato Y."/>
            <person name="Nishizawa T."/>
            <person name="Zhao J."/>
            <person name="Guo Y."/>
            <person name="Ohta H."/>
        </authorList>
    </citation>
    <scope>NUCLEOTIDE SEQUENCE [LARGE SCALE GENOMIC DNA]</scope>
    <source>
        <strain evidence="5 6">SK50-23</strain>
    </source>
</reference>
<dbReference type="PROSITE" id="PS50887">
    <property type="entry name" value="GGDEF"/>
    <property type="match status" value="1"/>
</dbReference>
<dbReference type="CDD" id="cd01949">
    <property type="entry name" value="GGDEF"/>
    <property type="match status" value="1"/>
</dbReference>